<dbReference type="RefSeq" id="WP_121257193.1">
    <property type="nucleotide sequence ID" value="NZ_RBIL01000002.1"/>
</dbReference>
<accession>A0A660L279</accession>
<dbReference type="AlphaFoldDB" id="A0A660L279"/>
<dbReference type="Pfam" id="PF00482">
    <property type="entry name" value="T2SSF"/>
    <property type="match status" value="1"/>
</dbReference>
<keyword evidence="3 6" id="KW-0812">Transmembrane</keyword>
<evidence type="ECO:0000256" key="3">
    <source>
        <dbReference type="ARBA" id="ARBA00022692"/>
    </source>
</evidence>
<evidence type="ECO:0000313" key="8">
    <source>
        <dbReference type="EMBL" id="RKQ88037.1"/>
    </source>
</evidence>
<evidence type="ECO:0000256" key="2">
    <source>
        <dbReference type="ARBA" id="ARBA00022475"/>
    </source>
</evidence>
<dbReference type="InterPro" id="IPR018076">
    <property type="entry name" value="T2SS_GspF_dom"/>
</dbReference>
<evidence type="ECO:0000313" key="9">
    <source>
        <dbReference type="Proteomes" id="UP000278962"/>
    </source>
</evidence>
<dbReference type="OrthoDB" id="597333at2"/>
<dbReference type="PANTHER" id="PTHR35007:SF1">
    <property type="entry name" value="PILUS ASSEMBLY PROTEIN"/>
    <property type="match status" value="1"/>
</dbReference>
<evidence type="ECO:0000256" key="6">
    <source>
        <dbReference type="SAM" id="Phobius"/>
    </source>
</evidence>
<sequence length="281" mass="28212">MAVPLAFLAAVAAVVGVWELLAAVERTRVAATVRHVLAPLVRAGTEGASPTSQERRRLGVLAAVALAAAGGLLGGVTLAVLAGVAGPTIATALVTARRRRFRAALTQAAPAVARALADALGAGHSVRGALGVVATGIPGPAGHELARAARALALGAPTVEVLERLRGRANAPAWDAIVAGVLLQREAGGDLPTLLRDLAAAVETAARQDRDAIAATAQARFTARIVLVLPLGAALLGELGRPGLLAGLVANPVSASMTAFALLLQLVALVSVARLTRNVTR</sequence>
<name>A0A660L279_9ACTN</name>
<proteinExistence type="predicted"/>
<keyword evidence="2" id="KW-1003">Cell membrane</keyword>
<keyword evidence="9" id="KW-1185">Reference proteome</keyword>
<organism evidence="8 9">
    <name type="scientific">Solirubrobacter pauli</name>
    <dbReference type="NCBI Taxonomy" id="166793"/>
    <lineage>
        <taxon>Bacteria</taxon>
        <taxon>Bacillati</taxon>
        <taxon>Actinomycetota</taxon>
        <taxon>Thermoleophilia</taxon>
        <taxon>Solirubrobacterales</taxon>
        <taxon>Solirubrobacteraceae</taxon>
        <taxon>Solirubrobacter</taxon>
    </lineage>
</organism>
<dbReference type="EMBL" id="RBIL01000002">
    <property type="protein sequence ID" value="RKQ88037.1"/>
    <property type="molecule type" value="Genomic_DNA"/>
</dbReference>
<feature type="transmembrane region" description="Helical" evidence="6">
    <location>
        <begin position="60"/>
        <end position="93"/>
    </location>
</feature>
<reference evidence="8 9" key="1">
    <citation type="submission" date="2018-10" db="EMBL/GenBank/DDBJ databases">
        <title>Genomic Encyclopedia of Archaeal and Bacterial Type Strains, Phase II (KMG-II): from individual species to whole genera.</title>
        <authorList>
            <person name="Goeker M."/>
        </authorList>
    </citation>
    <scope>NUCLEOTIDE SEQUENCE [LARGE SCALE GENOMIC DNA]</scope>
    <source>
        <strain evidence="8 9">DSM 14954</strain>
    </source>
</reference>
<evidence type="ECO:0000256" key="4">
    <source>
        <dbReference type="ARBA" id="ARBA00022989"/>
    </source>
</evidence>
<evidence type="ECO:0000256" key="1">
    <source>
        <dbReference type="ARBA" id="ARBA00004651"/>
    </source>
</evidence>
<dbReference type="GO" id="GO:0005886">
    <property type="term" value="C:plasma membrane"/>
    <property type="evidence" value="ECO:0007669"/>
    <property type="project" value="UniProtKB-SubCell"/>
</dbReference>
<evidence type="ECO:0000259" key="7">
    <source>
        <dbReference type="Pfam" id="PF00482"/>
    </source>
</evidence>
<evidence type="ECO:0000256" key="5">
    <source>
        <dbReference type="ARBA" id="ARBA00023136"/>
    </source>
</evidence>
<comment type="subcellular location">
    <subcellularLocation>
        <location evidence="1">Cell membrane</location>
        <topology evidence="1">Multi-pass membrane protein</topology>
    </subcellularLocation>
</comment>
<keyword evidence="4 6" id="KW-1133">Transmembrane helix</keyword>
<gene>
    <name evidence="8" type="ORF">C8N24_6073</name>
</gene>
<dbReference type="Proteomes" id="UP000278962">
    <property type="component" value="Unassembled WGS sequence"/>
</dbReference>
<feature type="domain" description="Type II secretion system protein GspF" evidence="7">
    <location>
        <begin position="113"/>
        <end position="234"/>
    </location>
</feature>
<protein>
    <submittedName>
        <fullName evidence="8">Tight adherence protein B</fullName>
    </submittedName>
</protein>
<feature type="transmembrane region" description="Helical" evidence="6">
    <location>
        <begin position="257"/>
        <end position="276"/>
    </location>
</feature>
<keyword evidence="5 6" id="KW-0472">Membrane</keyword>
<dbReference type="PANTHER" id="PTHR35007">
    <property type="entry name" value="INTEGRAL MEMBRANE PROTEIN-RELATED"/>
    <property type="match status" value="1"/>
</dbReference>
<comment type="caution">
    <text evidence="8">The sequence shown here is derived from an EMBL/GenBank/DDBJ whole genome shotgun (WGS) entry which is preliminary data.</text>
</comment>